<dbReference type="Gene3D" id="3.30.1050.20">
    <property type="match status" value="1"/>
</dbReference>
<proteinExistence type="predicted"/>
<dbReference type="NCBIfam" id="TIGR03083">
    <property type="entry name" value="maleylpyruvate isomerase family mycothiol-dependent enzyme"/>
    <property type="match status" value="1"/>
</dbReference>
<dbReference type="Proteomes" id="UP001595698">
    <property type="component" value="Unassembled WGS sequence"/>
</dbReference>
<dbReference type="InterPro" id="IPR036527">
    <property type="entry name" value="SCP2_sterol-bd_dom_sf"/>
</dbReference>
<sequence>MARDLATTLAWAETGTRLCVSAITGLSEEEYGAASALPGWTRKHLVAHLAANAEAVGNLIHWARTGERTPMYGSPQERAEGIERGSRLGAGELSRWFTESAATLATAMAALPDEAWRTQVVTAQGRTVPASEVPWMRSREVMVHAVDLATGLTFADLPDGFLLALREDVLAKRGLDAVPGVEGSLADVTAYLAGRPTTGVTAVGGGLPPTLPPWL</sequence>
<dbReference type="InterPro" id="IPR034660">
    <property type="entry name" value="DinB/YfiT-like"/>
</dbReference>
<dbReference type="InterPro" id="IPR017517">
    <property type="entry name" value="Maleyloyr_isom"/>
</dbReference>
<dbReference type="SUPFAM" id="SSF55718">
    <property type="entry name" value="SCP-like"/>
    <property type="match status" value="1"/>
</dbReference>
<comment type="caution">
    <text evidence="2">The sequence shown here is derived from an EMBL/GenBank/DDBJ whole genome shotgun (WGS) entry which is preliminary data.</text>
</comment>
<name>A0ABV8FCX9_9ACTN</name>
<dbReference type="Gene3D" id="1.20.120.450">
    <property type="entry name" value="dinb family like domain"/>
    <property type="match status" value="1"/>
</dbReference>
<dbReference type="RefSeq" id="WP_352012167.1">
    <property type="nucleotide sequence ID" value="NZ_JBHSBC010000058.1"/>
</dbReference>
<evidence type="ECO:0000259" key="1">
    <source>
        <dbReference type="Pfam" id="PF11716"/>
    </source>
</evidence>
<protein>
    <submittedName>
        <fullName evidence="2">Maleylpyruvate isomerase family mycothiol-dependent enzyme</fullName>
    </submittedName>
</protein>
<keyword evidence="3" id="KW-1185">Reference proteome</keyword>
<dbReference type="InterPro" id="IPR024344">
    <property type="entry name" value="MDMPI_metal-binding"/>
</dbReference>
<accession>A0ABV8FCX9</accession>
<dbReference type="GO" id="GO:0016853">
    <property type="term" value="F:isomerase activity"/>
    <property type="evidence" value="ECO:0007669"/>
    <property type="project" value="UniProtKB-KW"/>
</dbReference>
<dbReference type="SUPFAM" id="SSF109854">
    <property type="entry name" value="DinB/YfiT-like putative metalloenzymes"/>
    <property type="match status" value="1"/>
</dbReference>
<feature type="domain" description="Mycothiol-dependent maleylpyruvate isomerase metal-binding" evidence="1">
    <location>
        <begin position="22"/>
        <end position="149"/>
    </location>
</feature>
<evidence type="ECO:0000313" key="3">
    <source>
        <dbReference type="Proteomes" id="UP001595698"/>
    </source>
</evidence>
<dbReference type="EMBL" id="JBHSBC010000058">
    <property type="protein sequence ID" value="MFC3986563.1"/>
    <property type="molecule type" value="Genomic_DNA"/>
</dbReference>
<dbReference type="Pfam" id="PF11716">
    <property type="entry name" value="MDMPI_N"/>
    <property type="match status" value="1"/>
</dbReference>
<evidence type="ECO:0000313" key="2">
    <source>
        <dbReference type="EMBL" id="MFC3986563.1"/>
    </source>
</evidence>
<reference evidence="3" key="1">
    <citation type="journal article" date="2019" name="Int. J. Syst. Evol. Microbiol.">
        <title>The Global Catalogue of Microorganisms (GCM) 10K type strain sequencing project: providing services to taxonomists for standard genome sequencing and annotation.</title>
        <authorList>
            <consortium name="The Broad Institute Genomics Platform"/>
            <consortium name="The Broad Institute Genome Sequencing Center for Infectious Disease"/>
            <person name="Wu L."/>
            <person name="Ma J."/>
        </authorList>
    </citation>
    <scope>NUCLEOTIDE SEQUENCE [LARGE SCALE GENOMIC DNA]</scope>
    <source>
        <strain evidence="3">TBRC 7912</strain>
    </source>
</reference>
<gene>
    <name evidence="2" type="ORF">ACFOYY_40970</name>
</gene>
<keyword evidence="2" id="KW-0413">Isomerase</keyword>
<organism evidence="2 3">
    <name type="scientific">Streptosporangium jomthongense</name>
    <dbReference type="NCBI Taxonomy" id="1193683"/>
    <lineage>
        <taxon>Bacteria</taxon>
        <taxon>Bacillati</taxon>
        <taxon>Actinomycetota</taxon>
        <taxon>Actinomycetes</taxon>
        <taxon>Streptosporangiales</taxon>
        <taxon>Streptosporangiaceae</taxon>
        <taxon>Streptosporangium</taxon>
    </lineage>
</organism>